<dbReference type="EMBL" id="AP006627">
    <property type="protein sequence ID" value="BAD62740.1"/>
    <property type="molecule type" value="Genomic_DNA"/>
</dbReference>
<evidence type="ECO:0000313" key="2">
    <source>
        <dbReference type="EMBL" id="BAD62740.1"/>
    </source>
</evidence>
<reference evidence="2 3" key="3">
    <citation type="journal article" date="1997" name="Protein Eng.">
        <title>High-resolution crystal structure of M-protease: phylogeny aided analysis of the high-alkaline adaptation mechanism.</title>
        <authorList>
            <person name="Shirai T."/>
            <person name="Suzuki A."/>
            <person name="Yamane T."/>
            <person name="Ashida T."/>
            <person name="Kobayashi T."/>
            <person name="Ito S."/>
        </authorList>
    </citation>
    <scope>NUCLEOTIDE SEQUENCE [LARGE SCALE GENOMIC DNA]</scope>
    <source>
        <strain evidence="2 3">KSM-K16</strain>
    </source>
</reference>
<evidence type="ECO:0000256" key="1">
    <source>
        <dbReference type="SAM" id="SignalP"/>
    </source>
</evidence>
<keyword evidence="1" id="KW-0732">Signal</keyword>
<organism evidence="2 3">
    <name type="scientific">Shouchella clausii (strain KSM-K16)</name>
    <name type="common">Alkalihalobacillus clausii</name>
    <dbReference type="NCBI Taxonomy" id="66692"/>
    <lineage>
        <taxon>Bacteria</taxon>
        <taxon>Bacillati</taxon>
        <taxon>Bacillota</taxon>
        <taxon>Bacilli</taxon>
        <taxon>Bacillales</taxon>
        <taxon>Bacillaceae</taxon>
        <taxon>Shouchella</taxon>
    </lineage>
</organism>
<dbReference type="eggNOG" id="ENOG503348B">
    <property type="taxonomic scope" value="Bacteria"/>
</dbReference>
<feature type="chain" id="PRO_5039228484" description="SdpA family antimicrobial peptide system protein" evidence="1">
    <location>
        <begin position="22"/>
        <end position="178"/>
    </location>
</feature>
<dbReference type="HOGENOM" id="CLU_097066_0_0_9"/>
<evidence type="ECO:0008006" key="4">
    <source>
        <dbReference type="Google" id="ProtNLM"/>
    </source>
</evidence>
<dbReference type="OrthoDB" id="799068at2"/>
<proteinExistence type="predicted"/>
<dbReference type="Pfam" id="PF17418">
    <property type="entry name" value="SdpA"/>
    <property type="match status" value="1"/>
</dbReference>
<sequence>MKYKYLISLLFCSVLSFMILASTTIASLPTNPLSFSPTVTNKLNAIYYQGWGFYSKETRDPLLYAIPLDGNDELSWPNNKIRHFFGLNREGRSQGIELGAIISNLKPEDYYSCDRKSEECFQEVDVVMVVTNKSRHPRICGTWGITYTDPIPWSWGKSKDAINMPSEIAKVEIKCSKG</sequence>
<dbReference type="NCBIfam" id="TIGR04034">
    <property type="entry name" value="export_SdpA"/>
    <property type="match status" value="1"/>
</dbReference>
<accession>Q5WLL5</accession>
<dbReference type="KEGG" id="bcl:ABC0197"/>
<gene>
    <name evidence="2" type="ordered locus">ABC0197</name>
</gene>
<dbReference type="Proteomes" id="UP000001168">
    <property type="component" value="Chromosome"/>
</dbReference>
<reference evidence="2 3" key="2">
    <citation type="journal article" date="1995" name="Appl. Microbiol. Biotechnol.">
        <title>Purification and properties of an alkaline protease from alkalophilic Bacillus sp. KSM-K16.</title>
        <authorList>
            <person name="Kobayashi T."/>
            <person name="Hakamada Y."/>
            <person name="Adachi S."/>
            <person name="Hitomi J."/>
            <person name="Yoshimatsu T."/>
            <person name="Koike K."/>
            <person name="Kawai S."/>
            <person name="Ito S."/>
        </authorList>
    </citation>
    <scope>NUCLEOTIDE SEQUENCE [LARGE SCALE GENOMIC DNA]</scope>
    <source>
        <strain evidence="2 3">KSM-K16</strain>
    </source>
</reference>
<reference evidence="2 3" key="5">
    <citation type="journal article" date="2007" name="Extremophiles">
        <title>Intragenomic diversity of the V1 regions of 16S rRNA genes in high-alkaline protease-producing Bacillus clausii spp.</title>
        <authorList>
            <person name="Kageyama Y."/>
            <person name="Takaki Y."/>
            <person name="Shimamura S."/>
            <person name="Nishi S."/>
            <person name="Nogi Y."/>
            <person name="Uchimura K."/>
            <person name="Kobayashi T."/>
            <person name="Hitomi J."/>
            <person name="Ozaki K."/>
            <person name="Kawai S."/>
            <person name="Ito S."/>
            <person name="Horikoshi K."/>
        </authorList>
    </citation>
    <scope>NUCLEOTIDE SEQUENCE [LARGE SCALE GENOMIC DNA]</scope>
    <source>
        <strain evidence="2 3">KSM-K16</strain>
    </source>
</reference>
<name>Q5WLL5_SHOC1</name>
<reference evidence="3" key="4">
    <citation type="submission" date="2003-10" db="EMBL/GenBank/DDBJ databases">
        <title>The complete genome sequence of the alkaliphilic Bacillus clausii KSM-K16.</title>
        <authorList>
            <person name="Takaki Y."/>
            <person name="Kageyama Y."/>
            <person name="Shimamura S."/>
            <person name="Suzuki H."/>
            <person name="Nishi S."/>
            <person name="Hatada Y."/>
            <person name="Kawai S."/>
            <person name="Ito S."/>
            <person name="Horikoshi K."/>
        </authorList>
    </citation>
    <scope>NUCLEOTIDE SEQUENCE [LARGE SCALE GENOMIC DNA]</scope>
    <source>
        <strain evidence="3">KSM-K16</strain>
    </source>
</reference>
<dbReference type="STRING" id="66692.ABC0197"/>
<evidence type="ECO:0000313" key="3">
    <source>
        <dbReference type="Proteomes" id="UP000001168"/>
    </source>
</evidence>
<reference evidence="2 3" key="1">
    <citation type="journal article" date="1994" name="J. Ferment. Bioeng.">
        <title>Molecular cloning and nucleotide sequence of the gene for an alkaline protease from the alkalophilic Bacillus sp. KSM-K16.</title>
        <authorList>
            <person name="Hakamada Y."/>
            <person name="Kobayashi T."/>
            <person name="Hitomi J."/>
            <person name="Kawai S."/>
            <person name="Ito S."/>
        </authorList>
    </citation>
    <scope>NUCLEOTIDE SEQUENCE [LARGE SCALE GENOMIC DNA]</scope>
    <source>
        <strain evidence="2 3">KSM-K16</strain>
    </source>
</reference>
<feature type="signal peptide" evidence="1">
    <location>
        <begin position="1"/>
        <end position="21"/>
    </location>
</feature>
<dbReference type="AlphaFoldDB" id="Q5WLL5"/>
<keyword evidence="3" id="KW-1185">Reference proteome</keyword>
<dbReference type="RefSeq" id="WP_011245060.1">
    <property type="nucleotide sequence ID" value="NC_006582.1"/>
</dbReference>
<protein>
    <recommendedName>
        <fullName evidence="4">SdpA family antimicrobial peptide system protein</fullName>
    </recommendedName>
</protein>
<dbReference type="InterPro" id="IPR023902">
    <property type="entry name" value="Sporulation_SdpA"/>
</dbReference>